<dbReference type="Pfam" id="PF00883">
    <property type="entry name" value="Peptidase_M17"/>
    <property type="match status" value="1"/>
</dbReference>
<dbReference type="Pfam" id="PF02789">
    <property type="entry name" value="Peptidase_M17_N"/>
    <property type="match status" value="1"/>
</dbReference>
<evidence type="ECO:0000256" key="7">
    <source>
        <dbReference type="ARBA" id="ARBA00050021"/>
    </source>
</evidence>
<evidence type="ECO:0000256" key="5">
    <source>
        <dbReference type="ARBA" id="ARBA00033172"/>
    </source>
</evidence>
<dbReference type="PROSITE" id="PS00631">
    <property type="entry name" value="CYTOSOL_AP"/>
    <property type="match status" value="1"/>
</dbReference>
<accession>A0ABN2L0S3</accession>
<dbReference type="NCBIfam" id="NF002073">
    <property type="entry name" value="PRK00913.1-2"/>
    <property type="match status" value="1"/>
</dbReference>
<dbReference type="RefSeq" id="WP_344086473.1">
    <property type="nucleotide sequence ID" value="NZ_BAAALS010000030.1"/>
</dbReference>
<evidence type="ECO:0000256" key="4">
    <source>
        <dbReference type="ARBA" id="ARBA00022801"/>
    </source>
</evidence>
<evidence type="ECO:0000256" key="2">
    <source>
        <dbReference type="ARBA" id="ARBA00022438"/>
    </source>
</evidence>
<dbReference type="InterPro" id="IPR043472">
    <property type="entry name" value="Macro_dom-like"/>
</dbReference>
<dbReference type="CDD" id="cd00433">
    <property type="entry name" value="Peptidase_M17"/>
    <property type="match status" value="1"/>
</dbReference>
<dbReference type="Proteomes" id="UP001500655">
    <property type="component" value="Unassembled WGS sequence"/>
</dbReference>
<dbReference type="SUPFAM" id="SSF52949">
    <property type="entry name" value="Macro domain-like"/>
    <property type="match status" value="1"/>
</dbReference>
<dbReference type="SUPFAM" id="SSF53187">
    <property type="entry name" value="Zn-dependent exopeptidases"/>
    <property type="match status" value="1"/>
</dbReference>
<keyword evidence="4" id="KW-0378">Hydrolase</keyword>
<evidence type="ECO:0000256" key="3">
    <source>
        <dbReference type="ARBA" id="ARBA00022670"/>
    </source>
</evidence>
<gene>
    <name evidence="10" type="ORF">GCM10009681_48520</name>
</gene>
<proteinExistence type="inferred from homology"/>
<evidence type="ECO:0000259" key="9">
    <source>
        <dbReference type="PROSITE" id="PS00631"/>
    </source>
</evidence>
<name>A0ABN2L0S3_9ACTN</name>
<keyword evidence="11" id="KW-1185">Reference proteome</keyword>
<protein>
    <recommendedName>
        <fullName evidence="7">Probable cytosol aminopeptidase</fullName>
    </recommendedName>
    <alternativeName>
        <fullName evidence="8">Leucine aminopeptidase</fullName>
    </alternativeName>
    <alternativeName>
        <fullName evidence="5">Leucyl aminopeptidase</fullName>
    </alternativeName>
</protein>
<dbReference type="PANTHER" id="PTHR11963">
    <property type="entry name" value="LEUCINE AMINOPEPTIDASE-RELATED"/>
    <property type="match status" value="1"/>
</dbReference>
<evidence type="ECO:0000256" key="6">
    <source>
        <dbReference type="ARBA" id="ARBA00049972"/>
    </source>
</evidence>
<reference evidence="10 11" key="1">
    <citation type="journal article" date="2019" name="Int. J. Syst. Evol. Microbiol.">
        <title>The Global Catalogue of Microorganisms (GCM) 10K type strain sequencing project: providing services to taxonomists for standard genome sequencing and annotation.</title>
        <authorList>
            <consortium name="The Broad Institute Genomics Platform"/>
            <consortium name="The Broad Institute Genome Sequencing Center for Infectious Disease"/>
            <person name="Wu L."/>
            <person name="Ma J."/>
        </authorList>
    </citation>
    <scope>NUCLEOTIDE SEQUENCE [LARGE SCALE GENOMIC DNA]</scope>
    <source>
        <strain evidence="10 11">JCM 13249</strain>
    </source>
</reference>
<dbReference type="PRINTS" id="PR00481">
    <property type="entry name" value="LAMNOPPTDASE"/>
</dbReference>
<keyword evidence="2" id="KW-0031">Aminopeptidase</keyword>
<dbReference type="InterPro" id="IPR000819">
    <property type="entry name" value="Peptidase_M17_C"/>
</dbReference>
<sequence length="482" mass="49738">MLAIRLGPADLSADVLALPVTRVGDAAAPLDTGLTLPEPLRDEITAFLADAEHTGRPGVTHSLARPGRTPRRLLLVGVGDEPGAAQWRAAGAAAARAARREPKLAAALPADPEAVRAFAEGAWLGSYRFRVGADDPATAPALRTVVLPRAAGADAALAEARALVDATVLARDLTNTSSLDKSPSWFIKTVARAARDTAHLDLTVIGDGELADLGFGGLLAVGGGSPRPPRLLRLDYAPPGAKIHVVLVGKGITYDTGGISIKPLDGMKLMRKDMGGAAAVSGATLAAAKLKLGVRVTALAPLAENAVSGSAMRPGDVIRHYGGLTSEIQNTDAEGRLVLADALAYAVAELDPDLIIDVATLTGGSWVALGRRTAALFTPNDDLAAALTTAGNDVGEAMWRLPLADDYVSGLASDIADVTNMPSGPQAVAAALYLREFVGEAADRWAHLDISGPSWIETTDGHLVKGATGWGVRVLTRWLGTL</sequence>
<comment type="similarity">
    <text evidence="1">Belongs to the peptidase M17 family.</text>
</comment>
<comment type="function">
    <text evidence="6">Presumably involved in the processing and regular turnover of intracellular proteins. Catalyzes the removal of unsubstituted N-terminal amino acids from various peptides.</text>
</comment>
<keyword evidence="3" id="KW-0645">Protease</keyword>
<dbReference type="PANTHER" id="PTHR11963:SF23">
    <property type="entry name" value="CYTOSOL AMINOPEPTIDASE"/>
    <property type="match status" value="1"/>
</dbReference>
<dbReference type="InterPro" id="IPR011356">
    <property type="entry name" value="Leucine_aapep/pepB"/>
</dbReference>
<comment type="caution">
    <text evidence="10">The sequence shown here is derived from an EMBL/GenBank/DDBJ whole genome shotgun (WGS) entry which is preliminary data.</text>
</comment>
<evidence type="ECO:0000313" key="10">
    <source>
        <dbReference type="EMBL" id="GAA1771366.1"/>
    </source>
</evidence>
<organism evidence="10 11">
    <name type="scientific">Luedemannella helvata</name>
    <dbReference type="NCBI Taxonomy" id="349315"/>
    <lineage>
        <taxon>Bacteria</taxon>
        <taxon>Bacillati</taxon>
        <taxon>Actinomycetota</taxon>
        <taxon>Actinomycetes</taxon>
        <taxon>Micromonosporales</taxon>
        <taxon>Micromonosporaceae</taxon>
        <taxon>Luedemannella</taxon>
    </lineage>
</organism>
<evidence type="ECO:0000256" key="8">
    <source>
        <dbReference type="ARBA" id="ARBA00050061"/>
    </source>
</evidence>
<dbReference type="Gene3D" id="3.40.220.10">
    <property type="entry name" value="Leucine Aminopeptidase, subunit E, domain 1"/>
    <property type="match status" value="1"/>
</dbReference>
<dbReference type="Gene3D" id="3.40.630.10">
    <property type="entry name" value="Zn peptidases"/>
    <property type="match status" value="1"/>
</dbReference>
<evidence type="ECO:0000256" key="1">
    <source>
        <dbReference type="ARBA" id="ARBA00009528"/>
    </source>
</evidence>
<evidence type="ECO:0000313" key="11">
    <source>
        <dbReference type="Proteomes" id="UP001500655"/>
    </source>
</evidence>
<dbReference type="EMBL" id="BAAALS010000030">
    <property type="protein sequence ID" value="GAA1771366.1"/>
    <property type="molecule type" value="Genomic_DNA"/>
</dbReference>
<feature type="domain" description="Cytosol aminopeptidase" evidence="9">
    <location>
        <begin position="330"/>
        <end position="337"/>
    </location>
</feature>
<dbReference type="InterPro" id="IPR008283">
    <property type="entry name" value="Peptidase_M17_N"/>
</dbReference>